<proteinExistence type="predicted"/>
<dbReference type="AlphaFoldDB" id="A0A9X3XNV0"/>
<evidence type="ECO:0008006" key="4">
    <source>
        <dbReference type="Google" id="ProtNLM"/>
    </source>
</evidence>
<dbReference type="EMBL" id="JAMRYU010000013">
    <property type="protein sequence ID" value="MDC4241024.1"/>
    <property type="molecule type" value="Genomic_DNA"/>
</dbReference>
<gene>
    <name evidence="1" type="ORF">NE398_12730</name>
    <name evidence="2" type="ORF">NE398_19515</name>
</gene>
<accession>A0A9X3XNV0</accession>
<evidence type="ECO:0000313" key="3">
    <source>
        <dbReference type="Proteomes" id="UP001141183"/>
    </source>
</evidence>
<name>A0A9X3XNV0_9CLOT</name>
<sequence length="193" mass="23180">MITDRDKEIIKWIEEYKAITLRQSTELFFKGNYKGASRRMAQLEEMGVLKSYISKSKKEKVYYQEKKVNDHRLYIYDYLKELKIIGCDLIDIKIEPEYLKGLIRPDAYVLFRHEDYKYITLLEVDYTHYTDNIKMNTLYEKLYSERENYKEFFGTFPIVVIARPTKGIRYNSGNFEVIYTDLSYSNLDGLLLQ</sequence>
<protein>
    <recommendedName>
        <fullName evidence="4">Replication-relaxation</fullName>
    </recommendedName>
</protein>
<evidence type="ECO:0000313" key="1">
    <source>
        <dbReference type="EMBL" id="MDC4241024.1"/>
    </source>
</evidence>
<evidence type="ECO:0000313" key="2">
    <source>
        <dbReference type="EMBL" id="MDC4242323.1"/>
    </source>
</evidence>
<dbReference type="EMBL" id="JAMRYU010000028">
    <property type="protein sequence ID" value="MDC4242323.1"/>
    <property type="molecule type" value="Genomic_DNA"/>
</dbReference>
<keyword evidence="3" id="KW-1185">Reference proteome</keyword>
<organism evidence="1 3">
    <name type="scientific">Clostridium tertium</name>
    <dbReference type="NCBI Taxonomy" id="1559"/>
    <lineage>
        <taxon>Bacteria</taxon>
        <taxon>Bacillati</taxon>
        <taxon>Bacillota</taxon>
        <taxon>Clostridia</taxon>
        <taxon>Eubacteriales</taxon>
        <taxon>Clostridiaceae</taxon>
        <taxon>Clostridium</taxon>
    </lineage>
</organism>
<dbReference type="Proteomes" id="UP001141183">
    <property type="component" value="Unassembled WGS sequence"/>
</dbReference>
<comment type="caution">
    <text evidence="1">The sequence shown here is derived from an EMBL/GenBank/DDBJ whole genome shotgun (WGS) entry which is preliminary data.</text>
</comment>
<reference evidence="1" key="1">
    <citation type="submission" date="2022-05" db="EMBL/GenBank/DDBJ databases">
        <title>Draft genome sequence of Clostridium tertium strain CP3 isolated from Peru.</title>
        <authorList>
            <person name="Hurtado R."/>
            <person name="Lima L."/>
            <person name="Sousa T."/>
            <person name="Jaiswal A.K."/>
            <person name="Tiwari S."/>
            <person name="Maturrano L."/>
            <person name="Brenig B."/>
            <person name="Azevedo V."/>
        </authorList>
    </citation>
    <scope>NUCLEOTIDE SEQUENCE</scope>
    <source>
        <strain evidence="1">CP3</strain>
    </source>
</reference>
<dbReference type="RefSeq" id="WP_195954390.1">
    <property type="nucleotide sequence ID" value="NZ_JADPEJ010000005.1"/>
</dbReference>